<evidence type="ECO:0008006" key="3">
    <source>
        <dbReference type="Google" id="ProtNLM"/>
    </source>
</evidence>
<dbReference type="CDD" id="cd12218">
    <property type="entry name" value="Csn2"/>
    <property type="match status" value="1"/>
</dbReference>
<protein>
    <recommendedName>
        <fullName evidence="3">Type II-A CRISPR-associated protein Csn2</fullName>
    </recommendedName>
</protein>
<dbReference type="AlphaFoldDB" id="A0A0R1SER2"/>
<dbReference type="NCBIfam" id="TIGR01866">
    <property type="entry name" value="cas_Csn2"/>
    <property type="match status" value="1"/>
</dbReference>
<evidence type="ECO:0000313" key="2">
    <source>
        <dbReference type="Proteomes" id="UP000051647"/>
    </source>
</evidence>
<dbReference type="STRING" id="1423815.FC27_GL002056"/>
<name>A0A0R1SER2_9LACO</name>
<dbReference type="OrthoDB" id="2310204at2"/>
<dbReference type="PATRIC" id="fig|1423815.3.peg.2110"/>
<dbReference type="Proteomes" id="UP000051647">
    <property type="component" value="Unassembled WGS sequence"/>
</dbReference>
<dbReference type="RefSeq" id="WP_010625517.1">
    <property type="nucleotide sequence ID" value="NZ_AZFA01000007.1"/>
</dbReference>
<proteinExistence type="predicted"/>
<dbReference type="Pfam" id="PF09711">
    <property type="entry name" value="Cas_Csn2"/>
    <property type="match status" value="1"/>
</dbReference>
<dbReference type="Gene3D" id="3.40.50.11940">
    <property type="match status" value="1"/>
</dbReference>
<reference evidence="1 2" key="1">
    <citation type="journal article" date="2015" name="Genome Announc.">
        <title>Expanding the biotechnology potential of lactobacilli through comparative genomics of 213 strains and associated genera.</title>
        <authorList>
            <person name="Sun Z."/>
            <person name="Harris H.M."/>
            <person name="McCann A."/>
            <person name="Guo C."/>
            <person name="Argimon S."/>
            <person name="Zhang W."/>
            <person name="Yang X."/>
            <person name="Jeffery I.B."/>
            <person name="Cooney J.C."/>
            <person name="Kagawa T.F."/>
            <person name="Liu W."/>
            <person name="Song Y."/>
            <person name="Salvetti E."/>
            <person name="Wrobel A."/>
            <person name="Rasinkangas P."/>
            <person name="Parkhill J."/>
            <person name="Rea M.C."/>
            <person name="O'Sullivan O."/>
            <person name="Ritari J."/>
            <person name="Douillard F.P."/>
            <person name="Paul Ross R."/>
            <person name="Yang R."/>
            <person name="Briner A.E."/>
            <person name="Felis G.E."/>
            <person name="de Vos W.M."/>
            <person name="Barrangou R."/>
            <person name="Klaenhammer T.R."/>
            <person name="Caufield P.W."/>
            <person name="Cui Y."/>
            <person name="Zhang H."/>
            <person name="O'Toole P.W."/>
        </authorList>
    </citation>
    <scope>NUCLEOTIDE SEQUENCE [LARGE SCALE GENOMIC DNA]</scope>
    <source>
        <strain evidence="1 2">DSM 14857</strain>
    </source>
</reference>
<dbReference type="InterPro" id="IPR010146">
    <property type="entry name" value="CRISPR-assoc_prot_Csn2-typ"/>
</dbReference>
<comment type="caution">
    <text evidence="1">The sequence shown here is derived from an EMBL/GenBank/DDBJ whole genome shotgun (WGS) entry which is preliminary data.</text>
</comment>
<dbReference type="EMBL" id="AZFA01000007">
    <property type="protein sequence ID" value="KRL67209.1"/>
    <property type="molecule type" value="Genomic_DNA"/>
</dbReference>
<organism evidence="1 2">
    <name type="scientific">Companilactobacillus versmoldensis DSM 14857 = KCTC 3814</name>
    <dbReference type="NCBI Taxonomy" id="1423815"/>
    <lineage>
        <taxon>Bacteria</taxon>
        <taxon>Bacillati</taxon>
        <taxon>Bacillota</taxon>
        <taxon>Bacilli</taxon>
        <taxon>Lactobacillales</taxon>
        <taxon>Lactobacillaceae</taxon>
        <taxon>Companilactobacillus</taxon>
    </lineage>
</organism>
<keyword evidence="2" id="KW-1185">Reference proteome</keyword>
<dbReference type="InterPro" id="IPR038600">
    <property type="entry name" value="Csn2_sf"/>
</dbReference>
<dbReference type="eggNOG" id="ENOG5030A3F">
    <property type="taxonomic scope" value="Bacteria"/>
</dbReference>
<sequence length="236" mass="27973">MSSQNSLTIFPYSPFKLDWGINEINFQNNSEFSSLLFHLHKLNNKEILLDDEENFVQFYTAKNLDTSSLKNLEIIGDLNSFSINTTQNLKKVFKKISQDSLLEFNDQIESLNNQINGLIFDTTSRFDGQLSYDTYANFENLLKLKLLKFNEYGWTNFYDKILDVINFFNEFTDKHLLITYNLHNLLDYKQRNELNQYLNSAEISLVSFESIKFDLNMGKINHRIFNIDEDHIRFDY</sequence>
<accession>A0A0R1SER2</accession>
<evidence type="ECO:0000313" key="1">
    <source>
        <dbReference type="EMBL" id="KRL67209.1"/>
    </source>
</evidence>
<gene>
    <name evidence="1" type="ORF">FC27_GL002056</name>
</gene>